<dbReference type="VEuPathDB" id="FungiDB:PSHT_13485"/>
<evidence type="ECO:0000313" key="1">
    <source>
        <dbReference type="EMBL" id="POV99515.1"/>
    </source>
</evidence>
<name>A0A2S4UQC3_9BASI</name>
<reference evidence="1 2" key="1">
    <citation type="submission" date="2017-12" db="EMBL/GenBank/DDBJ databases">
        <title>Gene loss provides genomic basis for host adaptation in cereal stripe rust fungi.</title>
        <authorList>
            <person name="Xia C."/>
        </authorList>
    </citation>
    <scope>NUCLEOTIDE SEQUENCE [LARGE SCALE GENOMIC DNA]</scope>
    <source>
        <strain evidence="1 2">93TX-2</strain>
    </source>
</reference>
<organism evidence="1 2">
    <name type="scientific">Puccinia striiformis</name>
    <dbReference type="NCBI Taxonomy" id="27350"/>
    <lineage>
        <taxon>Eukaryota</taxon>
        <taxon>Fungi</taxon>
        <taxon>Dikarya</taxon>
        <taxon>Basidiomycota</taxon>
        <taxon>Pucciniomycotina</taxon>
        <taxon>Pucciniomycetes</taxon>
        <taxon>Pucciniales</taxon>
        <taxon>Pucciniaceae</taxon>
        <taxon>Puccinia</taxon>
    </lineage>
</organism>
<proteinExistence type="predicted"/>
<gene>
    <name evidence="1" type="ORF">PSHT_13485</name>
</gene>
<comment type="caution">
    <text evidence="1">The sequence shown here is derived from an EMBL/GenBank/DDBJ whole genome shotgun (WGS) entry which is preliminary data.</text>
</comment>
<dbReference type="VEuPathDB" id="FungiDB:PSTT_05594"/>
<keyword evidence="2" id="KW-1185">Reference proteome</keyword>
<dbReference type="Proteomes" id="UP000238274">
    <property type="component" value="Unassembled WGS sequence"/>
</dbReference>
<reference evidence="2" key="2">
    <citation type="journal article" date="2018" name="BMC Genomics">
        <title>Genomic insights into host adaptation between the wheat stripe rust pathogen (Puccinia striiformis f. sp. tritici) and the barley stripe rust pathogen (Puccinia striiformis f. sp. hordei).</title>
        <authorList>
            <person name="Xia C."/>
            <person name="Wang M."/>
            <person name="Yin C."/>
            <person name="Cornejo O.E."/>
            <person name="Hulbert S.H."/>
            <person name="Chen X."/>
        </authorList>
    </citation>
    <scope>NUCLEOTIDE SEQUENCE [LARGE SCALE GENOMIC DNA]</scope>
    <source>
        <strain evidence="2">93TX-2</strain>
    </source>
</reference>
<evidence type="ECO:0000313" key="2">
    <source>
        <dbReference type="Proteomes" id="UP000238274"/>
    </source>
</evidence>
<accession>A0A2S4UQC3</accession>
<reference evidence="2" key="3">
    <citation type="journal article" date="2018" name="Mol. Plant Microbe Interact.">
        <title>Genome sequence resources for the wheat stripe rust pathogen (Puccinia striiformis f. sp. tritici) and the barley stripe rust pathogen (Puccinia striiformis f. sp. hordei).</title>
        <authorList>
            <person name="Xia C."/>
            <person name="Wang M."/>
            <person name="Yin C."/>
            <person name="Cornejo O.E."/>
            <person name="Hulbert S.H."/>
            <person name="Chen X."/>
        </authorList>
    </citation>
    <scope>NUCLEOTIDE SEQUENCE [LARGE SCALE GENOMIC DNA]</scope>
    <source>
        <strain evidence="2">93TX-2</strain>
    </source>
</reference>
<dbReference type="EMBL" id="PKSM01000271">
    <property type="protein sequence ID" value="POV99515.1"/>
    <property type="molecule type" value="Genomic_DNA"/>
</dbReference>
<protein>
    <submittedName>
        <fullName evidence="1">Uncharacterized protein</fullName>
    </submittedName>
</protein>
<sequence length="53" mass="5775">MQISPVAILGFLLLEGVLGNPISPHGVTKHRRDSAVDDPQHDARKITDDCRAL</sequence>